<reference evidence="1 2" key="1">
    <citation type="journal article" date="2015" name="Int. J. Syst. Evol. Microbiol.">
        <title>Carboxylicivirga linearis sp. nov., isolated from a sea cucumber culture pond.</title>
        <authorList>
            <person name="Wang F.Q."/>
            <person name="Zhou Y.X."/>
            <person name="Lin X.Z."/>
            <person name="Chen G.J."/>
            <person name="Du Z.J."/>
        </authorList>
    </citation>
    <scope>NUCLEOTIDE SEQUENCE [LARGE SCALE GENOMIC DNA]</scope>
    <source>
        <strain evidence="1 2">FB218</strain>
    </source>
</reference>
<name>A0ABS5K0I2_9BACT</name>
<gene>
    <name evidence="1" type="ORF">KEM10_20515</name>
</gene>
<proteinExistence type="predicted"/>
<accession>A0ABS5K0I2</accession>
<sequence>MSKVGKRVLYKFGQNDVEFIDALRVTDGGVNPAKVGDQYPGVIVADWSQGEYEGCVNISVTLDGCVLPMWKTSVMEGTGVNEYTLID</sequence>
<evidence type="ECO:0000313" key="2">
    <source>
        <dbReference type="Proteomes" id="UP000708576"/>
    </source>
</evidence>
<organism evidence="1 2">
    <name type="scientific">Carboxylicivirga linearis</name>
    <dbReference type="NCBI Taxonomy" id="1628157"/>
    <lineage>
        <taxon>Bacteria</taxon>
        <taxon>Pseudomonadati</taxon>
        <taxon>Bacteroidota</taxon>
        <taxon>Bacteroidia</taxon>
        <taxon>Marinilabiliales</taxon>
        <taxon>Marinilabiliaceae</taxon>
        <taxon>Carboxylicivirga</taxon>
    </lineage>
</organism>
<keyword evidence="2" id="KW-1185">Reference proteome</keyword>
<evidence type="ECO:0000313" key="1">
    <source>
        <dbReference type="EMBL" id="MBS2100682.1"/>
    </source>
</evidence>
<dbReference type="EMBL" id="JAGUCO010000027">
    <property type="protein sequence ID" value="MBS2100682.1"/>
    <property type="molecule type" value="Genomic_DNA"/>
</dbReference>
<comment type="caution">
    <text evidence="1">The sequence shown here is derived from an EMBL/GenBank/DDBJ whole genome shotgun (WGS) entry which is preliminary data.</text>
</comment>
<protein>
    <submittedName>
        <fullName evidence="1">Uncharacterized protein</fullName>
    </submittedName>
</protein>
<dbReference type="Proteomes" id="UP000708576">
    <property type="component" value="Unassembled WGS sequence"/>
</dbReference>
<dbReference type="RefSeq" id="WP_212219008.1">
    <property type="nucleotide sequence ID" value="NZ_JAGUCO010000027.1"/>
</dbReference>